<dbReference type="PANTHER" id="PTHR43649:SF33">
    <property type="entry name" value="POLYGALACTURONAN_RHAMNOGALACTURONAN-BINDING PROTEIN YTCQ"/>
    <property type="match status" value="1"/>
</dbReference>
<feature type="signal peptide" evidence="3">
    <location>
        <begin position="1"/>
        <end position="21"/>
    </location>
</feature>
<keyword evidence="5" id="KW-1185">Reference proteome</keyword>
<evidence type="ECO:0000313" key="5">
    <source>
        <dbReference type="Proteomes" id="UP000679950"/>
    </source>
</evidence>
<dbReference type="Proteomes" id="UP000679950">
    <property type="component" value="Unassembled WGS sequence"/>
</dbReference>
<feature type="region of interest" description="Disordered" evidence="2">
    <location>
        <begin position="26"/>
        <end position="48"/>
    </location>
</feature>
<gene>
    <name evidence="4" type="primary">ytcQ_3</name>
    <name evidence="4" type="ORF">J8TS2_11800</name>
</gene>
<keyword evidence="1 3" id="KW-0732">Signal</keyword>
<name>A0ABQ4KH95_9BACI</name>
<dbReference type="SUPFAM" id="SSF53850">
    <property type="entry name" value="Periplasmic binding protein-like II"/>
    <property type="match status" value="1"/>
</dbReference>
<dbReference type="PROSITE" id="PS51257">
    <property type="entry name" value="PROKAR_LIPOPROTEIN"/>
    <property type="match status" value="1"/>
</dbReference>
<evidence type="ECO:0000256" key="2">
    <source>
        <dbReference type="SAM" id="MobiDB-lite"/>
    </source>
</evidence>
<dbReference type="RefSeq" id="WP_212965789.1">
    <property type="nucleotide sequence ID" value="NZ_BORB01000007.1"/>
</dbReference>
<dbReference type="InterPro" id="IPR050490">
    <property type="entry name" value="Bact_solute-bd_prot1"/>
</dbReference>
<sequence length="553" mass="62710">MKKYSLLFVVMLLVISTVLMACQSKEGSGGAEKSNDSNVAAGDKDPLGKYENTVTVREVAGYGNPEDPKTKKGVTPQTNAYVSKLKEMLNIELKYDWEVPNEQFEQKFSLAIASGDFPDIMQIDINQFEKFKQQGILADLTDAYNDYASDELKSYMDFDGGKTLDLFTVDGKILGIPSYEDPYMSAQFLWIRKDWLDKLNLDIPKSLEELEQVAQAFVDKDPNGNGKVDTYGIALHKDLISWGYDARGLFYTMGAYPKSWVKDESGKLIPGEIQPQTKEALELMSNWYKSGIIDKEFAFKDIDKVVEDFAAGKVGISFGVWWYPSVVFNLSKEQDPNADWIPIELPTYKGEESKTLVPASRLNNVVVVNKDFEHPEAAIKMINFYQELEKPEYDDEVKPENGYVYNWFQPRIYKPDDFQTAFKEVNDALDQKAEKVDSTNSTTLTVFDAAKKYLDGDESMWGVYYSRAAKDGGWATVEKIREKGNVVYDEFTGGTTPTMVSKGSSLGKMTDETFTKMIMGSESIDNFDKYVKDWKKLGGDQITEEVNEWYKEK</sequence>
<dbReference type="PANTHER" id="PTHR43649">
    <property type="entry name" value="ARABINOSE-BINDING PROTEIN-RELATED"/>
    <property type="match status" value="1"/>
</dbReference>
<reference evidence="4 5" key="1">
    <citation type="submission" date="2021-03" db="EMBL/GenBank/DDBJ databases">
        <title>Antimicrobial resistance genes in bacteria isolated from Japanese honey, and their potential for conferring macrolide and lincosamide resistance in the American foulbrood pathogen Paenibacillus larvae.</title>
        <authorList>
            <person name="Okamoto M."/>
            <person name="Kumagai M."/>
            <person name="Kanamori H."/>
            <person name="Takamatsu D."/>
        </authorList>
    </citation>
    <scope>NUCLEOTIDE SEQUENCE [LARGE SCALE GENOMIC DNA]</scope>
    <source>
        <strain evidence="4 5">J8TS2</strain>
    </source>
</reference>
<proteinExistence type="predicted"/>
<protein>
    <submittedName>
        <fullName evidence="4">ABC transporter peptide-binding protein YtcQ</fullName>
    </submittedName>
</protein>
<evidence type="ECO:0000256" key="3">
    <source>
        <dbReference type="SAM" id="SignalP"/>
    </source>
</evidence>
<evidence type="ECO:0000313" key="4">
    <source>
        <dbReference type="EMBL" id="GIN56861.1"/>
    </source>
</evidence>
<dbReference type="EMBL" id="BORB01000007">
    <property type="protein sequence ID" value="GIN56861.1"/>
    <property type="molecule type" value="Genomic_DNA"/>
</dbReference>
<organism evidence="4 5">
    <name type="scientific">Lederbergia ruris</name>
    <dbReference type="NCBI Taxonomy" id="217495"/>
    <lineage>
        <taxon>Bacteria</taxon>
        <taxon>Bacillati</taxon>
        <taxon>Bacillota</taxon>
        <taxon>Bacilli</taxon>
        <taxon>Bacillales</taxon>
        <taxon>Bacillaceae</taxon>
        <taxon>Lederbergia</taxon>
    </lineage>
</organism>
<dbReference type="Gene3D" id="3.40.190.10">
    <property type="entry name" value="Periplasmic binding protein-like II"/>
    <property type="match status" value="3"/>
</dbReference>
<comment type="caution">
    <text evidence="4">The sequence shown here is derived from an EMBL/GenBank/DDBJ whole genome shotgun (WGS) entry which is preliminary data.</text>
</comment>
<accession>A0ABQ4KH95</accession>
<feature type="chain" id="PRO_5047007782" evidence="3">
    <location>
        <begin position="22"/>
        <end position="553"/>
    </location>
</feature>
<dbReference type="CDD" id="cd13580">
    <property type="entry name" value="PBP2_AlgQ_like_1"/>
    <property type="match status" value="1"/>
</dbReference>
<evidence type="ECO:0000256" key="1">
    <source>
        <dbReference type="ARBA" id="ARBA00022729"/>
    </source>
</evidence>